<dbReference type="Proteomes" id="UP001595711">
    <property type="component" value="Unassembled WGS sequence"/>
</dbReference>
<dbReference type="RefSeq" id="WP_379727753.1">
    <property type="nucleotide sequence ID" value="NZ_JBHRYJ010000003.1"/>
</dbReference>
<dbReference type="PANTHER" id="PTHR33973">
    <property type="entry name" value="OS07G0153300 PROTEIN"/>
    <property type="match status" value="1"/>
</dbReference>
<comment type="caution">
    <text evidence="1">The sequence shown here is derived from an EMBL/GenBank/DDBJ whole genome shotgun (WGS) entry which is preliminary data.</text>
</comment>
<keyword evidence="2" id="KW-1185">Reference proteome</keyword>
<proteinExistence type="predicted"/>
<reference evidence="2" key="1">
    <citation type="journal article" date="2019" name="Int. J. Syst. Evol. Microbiol.">
        <title>The Global Catalogue of Microorganisms (GCM) 10K type strain sequencing project: providing services to taxonomists for standard genome sequencing and annotation.</title>
        <authorList>
            <consortium name="The Broad Institute Genomics Platform"/>
            <consortium name="The Broad Institute Genome Sequencing Center for Infectious Disease"/>
            <person name="Wu L."/>
            <person name="Ma J."/>
        </authorList>
    </citation>
    <scope>NUCLEOTIDE SEQUENCE [LARGE SCALE GENOMIC DNA]</scope>
    <source>
        <strain evidence="2">KCTC 42182</strain>
    </source>
</reference>
<evidence type="ECO:0000313" key="1">
    <source>
        <dbReference type="EMBL" id="MFC3676682.1"/>
    </source>
</evidence>
<organism evidence="1 2">
    <name type="scientific">Ferrovibrio xuzhouensis</name>
    <dbReference type="NCBI Taxonomy" id="1576914"/>
    <lineage>
        <taxon>Bacteria</taxon>
        <taxon>Pseudomonadati</taxon>
        <taxon>Pseudomonadota</taxon>
        <taxon>Alphaproteobacteria</taxon>
        <taxon>Rhodospirillales</taxon>
        <taxon>Rhodospirillaceae</taxon>
        <taxon>Ferrovibrio</taxon>
    </lineage>
</organism>
<sequence length="265" mass="30090">MMLPDASLYRCRVVHERLLPFRHRFEYRVFSLLLDIDRLPQVARASRLLRHNRFGLVSFHDRDHGPRDGTPLRPWVEAALQQHGLAEAGHRILLFCFPRLFGYVFNPLSVYFCHDAAGRLRATLYEVKNTFGDQHGYLIAVPDTADAAAPFEQQAAKRFHVSPFLPLDGAYRFRVLPPGRTIGLVIRQTGPGGALQLIASQTGRQEPLTDRNLLAAVIRHPLMTVKVIAGIHWQALQLWRKGAAFFRWRRPPAEPVSGSQPATRP</sequence>
<dbReference type="Pfam" id="PF07103">
    <property type="entry name" value="DUF1365"/>
    <property type="match status" value="1"/>
</dbReference>
<accession>A0ABV7VI01</accession>
<evidence type="ECO:0000313" key="2">
    <source>
        <dbReference type="Proteomes" id="UP001595711"/>
    </source>
</evidence>
<dbReference type="EMBL" id="JBHRYJ010000003">
    <property type="protein sequence ID" value="MFC3676682.1"/>
    <property type="molecule type" value="Genomic_DNA"/>
</dbReference>
<protein>
    <submittedName>
        <fullName evidence="1">DUF1365 domain-containing protein</fullName>
    </submittedName>
</protein>
<dbReference type="PANTHER" id="PTHR33973:SF4">
    <property type="entry name" value="OS07G0153300 PROTEIN"/>
    <property type="match status" value="1"/>
</dbReference>
<name>A0ABV7VI01_9PROT</name>
<gene>
    <name evidence="1" type="ORF">ACFOOQ_14085</name>
</gene>
<dbReference type="InterPro" id="IPR010775">
    <property type="entry name" value="DUF1365"/>
</dbReference>